<feature type="compositionally biased region" description="Basic and acidic residues" evidence="1">
    <location>
        <begin position="1"/>
        <end position="10"/>
    </location>
</feature>
<feature type="compositionally biased region" description="Low complexity" evidence="1">
    <location>
        <begin position="19"/>
        <end position="45"/>
    </location>
</feature>
<dbReference type="Proteomes" id="UP000294003">
    <property type="component" value="Unassembled WGS sequence"/>
</dbReference>
<feature type="compositionally biased region" description="Basic and acidic residues" evidence="1">
    <location>
        <begin position="110"/>
        <end position="120"/>
    </location>
</feature>
<feature type="compositionally biased region" description="Basic residues" evidence="1">
    <location>
        <begin position="89"/>
        <end position="104"/>
    </location>
</feature>
<evidence type="ECO:0000313" key="2">
    <source>
        <dbReference type="EMBL" id="RYO94000.1"/>
    </source>
</evidence>
<evidence type="ECO:0000256" key="1">
    <source>
        <dbReference type="SAM" id="MobiDB-lite"/>
    </source>
</evidence>
<keyword evidence="3" id="KW-1185">Reference proteome</keyword>
<sequence>MPVSNGRHENMSGPPGHINANASASAQELAANGTAPAPLFPAAAARQRKRDGGPALSPVPLAIPHFRGGGSGSGSGRGSCGPRAGPRSAPRRAGSRGVPRRRRQQGALDLRGHREEEGLKLKTGRGLGKSGITCVGKQKRTTPNVTLAGELGPGDFIAGIRRSGQPAQHSPDGYENVRLFIHHGILIRFMPSTAGREIAESYPLRTSSPPDKAMLRRDLRRIDPGYGALQGYLGNGPHRPGGSLLPAANMTLFASSRSK</sequence>
<proteinExistence type="predicted"/>
<protein>
    <submittedName>
        <fullName evidence="2">Uncharacterized protein</fullName>
    </submittedName>
</protein>
<accession>A0ABY0HI51</accession>
<organism evidence="2 3">
    <name type="scientific">Monosporascus cannonballus</name>
    <dbReference type="NCBI Taxonomy" id="155416"/>
    <lineage>
        <taxon>Eukaryota</taxon>
        <taxon>Fungi</taxon>
        <taxon>Dikarya</taxon>
        <taxon>Ascomycota</taxon>
        <taxon>Pezizomycotina</taxon>
        <taxon>Sordariomycetes</taxon>
        <taxon>Xylariomycetidae</taxon>
        <taxon>Xylariales</taxon>
        <taxon>Xylariales incertae sedis</taxon>
        <taxon>Monosporascus</taxon>
    </lineage>
</organism>
<evidence type="ECO:0000313" key="3">
    <source>
        <dbReference type="Proteomes" id="UP000294003"/>
    </source>
</evidence>
<feature type="compositionally biased region" description="Gly residues" evidence="1">
    <location>
        <begin position="67"/>
        <end position="79"/>
    </location>
</feature>
<feature type="region of interest" description="Disordered" evidence="1">
    <location>
        <begin position="1"/>
        <end position="124"/>
    </location>
</feature>
<gene>
    <name evidence="2" type="ORF">DL762_000748</name>
</gene>
<comment type="caution">
    <text evidence="2">The sequence shown here is derived from an EMBL/GenBank/DDBJ whole genome shotgun (WGS) entry which is preliminary data.</text>
</comment>
<name>A0ABY0HI51_9PEZI</name>
<reference evidence="2 3" key="1">
    <citation type="submission" date="2018-06" db="EMBL/GenBank/DDBJ databases">
        <title>Complete Genomes of Monosporascus.</title>
        <authorList>
            <person name="Robinson A.J."/>
            <person name="Natvig D.O."/>
        </authorList>
    </citation>
    <scope>NUCLEOTIDE SEQUENCE [LARGE SCALE GENOMIC DNA]</scope>
    <source>
        <strain evidence="2 3">CBS 609.92</strain>
    </source>
</reference>
<dbReference type="EMBL" id="QJNS01000013">
    <property type="protein sequence ID" value="RYO94000.1"/>
    <property type="molecule type" value="Genomic_DNA"/>
</dbReference>